<reference evidence="11" key="1">
    <citation type="journal article" date="2024" name="Gigascience">
        <title>Chromosome-level genome of the poultry shaft louse Menopon gallinae provides insight into the host-switching and adaptive evolution of parasitic lice.</title>
        <authorList>
            <person name="Xu Y."/>
            <person name="Ma L."/>
            <person name="Liu S."/>
            <person name="Liang Y."/>
            <person name="Liu Q."/>
            <person name="He Z."/>
            <person name="Tian L."/>
            <person name="Duan Y."/>
            <person name="Cai W."/>
            <person name="Li H."/>
            <person name="Song F."/>
        </authorList>
    </citation>
    <scope>NUCLEOTIDE SEQUENCE</scope>
    <source>
        <strain evidence="11">Cailab_2023a</strain>
    </source>
</reference>
<evidence type="ECO:0000313" key="11">
    <source>
        <dbReference type="EMBL" id="KAL0273130.1"/>
    </source>
</evidence>
<evidence type="ECO:0000256" key="5">
    <source>
        <dbReference type="ARBA" id="ARBA00023098"/>
    </source>
</evidence>
<dbReference type="GO" id="GO:0016042">
    <property type="term" value="P:lipid catabolic process"/>
    <property type="evidence" value="ECO:0007669"/>
    <property type="project" value="UniProtKB-KW"/>
</dbReference>
<dbReference type="EMBL" id="JARGDH010000003">
    <property type="protein sequence ID" value="KAL0273130.1"/>
    <property type="molecule type" value="Genomic_DNA"/>
</dbReference>
<dbReference type="InterPro" id="IPR025483">
    <property type="entry name" value="Lipase_euk"/>
</dbReference>
<dbReference type="InterPro" id="IPR006693">
    <property type="entry name" value="AB_hydrolase_lipase"/>
</dbReference>
<dbReference type="Pfam" id="PF04083">
    <property type="entry name" value="Abhydro_lipase"/>
    <property type="match status" value="1"/>
</dbReference>
<dbReference type="SUPFAM" id="SSF53474">
    <property type="entry name" value="alpha/beta-Hydrolases"/>
    <property type="match status" value="1"/>
</dbReference>
<comment type="similarity">
    <text evidence="1 7">Belongs to the AB hydrolase superfamily. Lipase family.</text>
</comment>
<evidence type="ECO:0000256" key="1">
    <source>
        <dbReference type="ARBA" id="ARBA00010701"/>
    </source>
</evidence>
<dbReference type="AlphaFoldDB" id="A0AAW2HV47"/>
<dbReference type="PANTHER" id="PTHR11005">
    <property type="entry name" value="LYSOSOMAL ACID LIPASE-RELATED"/>
    <property type="match status" value="1"/>
</dbReference>
<feature type="active site" description="Nucleophile" evidence="8">
    <location>
        <position position="168"/>
    </location>
</feature>
<comment type="caution">
    <text evidence="11">The sequence shown here is derived from an EMBL/GenBank/DDBJ whole genome shotgun (WGS) entry which is preliminary data.</text>
</comment>
<evidence type="ECO:0000256" key="9">
    <source>
        <dbReference type="SAM" id="SignalP"/>
    </source>
</evidence>
<feature type="chain" id="PRO_5043845097" description="Lipase" evidence="9">
    <location>
        <begin position="25"/>
        <end position="396"/>
    </location>
</feature>
<feature type="active site" description="Charge relay system" evidence="8">
    <location>
        <position position="372"/>
    </location>
</feature>
<evidence type="ECO:0000256" key="6">
    <source>
        <dbReference type="ARBA" id="ARBA00023180"/>
    </source>
</evidence>
<dbReference type="PIRSF" id="PIRSF000862">
    <property type="entry name" value="Steryl_ester_lip"/>
    <property type="match status" value="1"/>
</dbReference>
<keyword evidence="5" id="KW-0443">Lipid metabolism</keyword>
<keyword evidence="6" id="KW-0325">Glycoprotein</keyword>
<evidence type="ECO:0000256" key="8">
    <source>
        <dbReference type="PIRSR" id="PIRSR000862-1"/>
    </source>
</evidence>
<name>A0AAW2HV47_9NEOP</name>
<evidence type="ECO:0000256" key="4">
    <source>
        <dbReference type="ARBA" id="ARBA00022963"/>
    </source>
</evidence>
<proteinExistence type="inferred from homology"/>
<dbReference type="GO" id="GO:0016788">
    <property type="term" value="F:hydrolase activity, acting on ester bonds"/>
    <property type="evidence" value="ECO:0007669"/>
    <property type="project" value="InterPro"/>
</dbReference>
<evidence type="ECO:0000256" key="3">
    <source>
        <dbReference type="ARBA" id="ARBA00022801"/>
    </source>
</evidence>
<feature type="domain" description="Partial AB-hydrolase lipase" evidence="10">
    <location>
        <begin position="33"/>
        <end position="93"/>
    </location>
</feature>
<dbReference type="Gene3D" id="3.40.50.1820">
    <property type="entry name" value="alpha/beta hydrolase"/>
    <property type="match status" value="1"/>
</dbReference>
<accession>A0AAW2HV47</accession>
<organism evidence="11">
    <name type="scientific">Menopon gallinae</name>
    <name type="common">poultry shaft louse</name>
    <dbReference type="NCBI Taxonomy" id="328185"/>
    <lineage>
        <taxon>Eukaryota</taxon>
        <taxon>Metazoa</taxon>
        <taxon>Ecdysozoa</taxon>
        <taxon>Arthropoda</taxon>
        <taxon>Hexapoda</taxon>
        <taxon>Insecta</taxon>
        <taxon>Pterygota</taxon>
        <taxon>Neoptera</taxon>
        <taxon>Paraneoptera</taxon>
        <taxon>Psocodea</taxon>
        <taxon>Troctomorpha</taxon>
        <taxon>Phthiraptera</taxon>
        <taxon>Amblycera</taxon>
        <taxon>Menoponidae</taxon>
        <taxon>Menopon</taxon>
    </lineage>
</organism>
<protein>
    <recommendedName>
        <fullName evidence="7">Lipase</fullName>
    </recommendedName>
</protein>
<dbReference type="FunFam" id="3.40.50.1820:FF:000021">
    <property type="entry name" value="Lipase"/>
    <property type="match status" value="1"/>
</dbReference>
<keyword evidence="3 7" id="KW-0378">Hydrolase</keyword>
<evidence type="ECO:0000256" key="7">
    <source>
        <dbReference type="PIRNR" id="PIRNR000862"/>
    </source>
</evidence>
<keyword evidence="2 9" id="KW-0732">Signal</keyword>
<dbReference type="InterPro" id="IPR029058">
    <property type="entry name" value="AB_hydrolase_fold"/>
</dbReference>
<evidence type="ECO:0000256" key="2">
    <source>
        <dbReference type="ARBA" id="ARBA00022729"/>
    </source>
</evidence>
<gene>
    <name evidence="11" type="ORF">PYX00_005877</name>
</gene>
<sequence>MYRALFTLILTNICVITLQTDCAGEDPDIYLSTPQIIRRHGYPSEAHVVRTEDGYLLTLHRIPYGRISSSKPKKVAFLQHGLLSSSADWILNGPNRSLAYVLADQNFDVWLGNARGNTYSRAHVSLLSDDLKFWNFTWHEMGVRDLPAVIDYILNKTNQRSLFYVGHSMGTTMFFAMASTKPEYGSKVKGMFAMAPVTYVGHIKSPIRFLAPWAKDIRLITNFFGDGAFLPNNKVMQFLTKYGCEILYWEKEICTNIIFVLCGFDRAQFNMSMLPLLLSHSPAGTSSKTVVHYAQEVNSGKFRQFDYGKLRNMEIYGTTDPPEYNISAIKTPIALFYATNDWLAHPIDVQHFYEQLKNKIGKFLVKYPGFNHLDFVWGKDAKTLVYDQMIKIMKTL</sequence>
<feature type="signal peptide" evidence="9">
    <location>
        <begin position="1"/>
        <end position="24"/>
    </location>
</feature>
<evidence type="ECO:0000259" key="10">
    <source>
        <dbReference type="Pfam" id="PF04083"/>
    </source>
</evidence>
<keyword evidence="4 7" id="KW-0442">Lipid degradation</keyword>
<feature type="active site" description="Charge relay system" evidence="8">
    <location>
        <position position="341"/>
    </location>
</feature>